<dbReference type="GeneID" id="71991505"/>
<feature type="compositionally biased region" description="Low complexity" evidence="1">
    <location>
        <begin position="106"/>
        <end position="117"/>
    </location>
</feature>
<feature type="region of interest" description="Disordered" evidence="1">
    <location>
        <begin position="171"/>
        <end position="203"/>
    </location>
</feature>
<reference evidence="2" key="2">
    <citation type="journal article" date="2022" name="Microb. Genom.">
        <title>A chromosome-scale genome assembly of the tomato pathogen Cladosporium fulvum reveals a compartmentalized genome architecture and the presence of a dispensable chromosome.</title>
        <authorList>
            <person name="Zaccaron A.Z."/>
            <person name="Chen L.H."/>
            <person name="Samaras A."/>
            <person name="Stergiopoulos I."/>
        </authorList>
    </citation>
    <scope>NUCLEOTIDE SEQUENCE</scope>
    <source>
        <strain evidence="2">Race5_Kim</strain>
    </source>
</reference>
<evidence type="ECO:0008006" key="4">
    <source>
        <dbReference type="Google" id="ProtNLM"/>
    </source>
</evidence>
<organism evidence="2 3">
    <name type="scientific">Passalora fulva</name>
    <name type="common">Tomato leaf mold</name>
    <name type="synonym">Cladosporium fulvum</name>
    <dbReference type="NCBI Taxonomy" id="5499"/>
    <lineage>
        <taxon>Eukaryota</taxon>
        <taxon>Fungi</taxon>
        <taxon>Dikarya</taxon>
        <taxon>Ascomycota</taxon>
        <taxon>Pezizomycotina</taxon>
        <taxon>Dothideomycetes</taxon>
        <taxon>Dothideomycetidae</taxon>
        <taxon>Mycosphaerellales</taxon>
        <taxon>Mycosphaerellaceae</taxon>
        <taxon>Fulvia</taxon>
    </lineage>
</organism>
<dbReference type="KEGG" id="ffu:CLAFUR5_11627"/>
<feature type="compositionally biased region" description="Polar residues" evidence="1">
    <location>
        <begin position="128"/>
        <end position="141"/>
    </location>
</feature>
<evidence type="ECO:0000313" key="3">
    <source>
        <dbReference type="Proteomes" id="UP000756132"/>
    </source>
</evidence>
<evidence type="ECO:0000256" key="1">
    <source>
        <dbReference type="SAM" id="MobiDB-lite"/>
    </source>
</evidence>
<feature type="region of interest" description="Disordered" evidence="1">
    <location>
        <begin position="128"/>
        <end position="157"/>
    </location>
</feature>
<proteinExistence type="predicted"/>
<dbReference type="OMA" id="RISQKAQ"/>
<dbReference type="PANTHER" id="PTHR42070:SF1">
    <property type="entry name" value="FILAMENT ASSOCIATED PROTEIN, PUTATIVE (AFU_ORTHOLOGUE AFUA_8G06630)-RELATED"/>
    <property type="match status" value="1"/>
</dbReference>
<name>A0A9Q8USG8_PASFU</name>
<gene>
    <name evidence="2" type="ORF">CLAFUR5_11627</name>
</gene>
<reference evidence="2" key="1">
    <citation type="submission" date="2021-12" db="EMBL/GenBank/DDBJ databases">
        <authorList>
            <person name="Zaccaron A."/>
            <person name="Stergiopoulos I."/>
        </authorList>
    </citation>
    <scope>NUCLEOTIDE SEQUENCE</scope>
    <source>
        <strain evidence="2">Race5_Kim</strain>
    </source>
</reference>
<evidence type="ECO:0000313" key="2">
    <source>
        <dbReference type="EMBL" id="UJO20757.1"/>
    </source>
</evidence>
<feature type="compositionally biased region" description="Low complexity" evidence="1">
    <location>
        <begin position="194"/>
        <end position="203"/>
    </location>
</feature>
<dbReference type="AlphaFoldDB" id="A0A9Q8USG8"/>
<dbReference type="RefSeq" id="XP_047765123.1">
    <property type="nucleotide sequence ID" value="XM_047910775.1"/>
</dbReference>
<dbReference type="Proteomes" id="UP000756132">
    <property type="component" value="Chromosome 8"/>
</dbReference>
<dbReference type="EMBL" id="CP090170">
    <property type="protein sequence ID" value="UJO20757.1"/>
    <property type="molecule type" value="Genomic_DNA"/>
</dbReference>
<accession>A0A9Q8USG8</accession>
<keyword evidence="3" id="KW-1185">Reference proteome</keyword>
<dbReference type="CDD" id="cd14688">
    <property type="entry name" value="bZIP_YAP"/>
    <property type="match status" value="1"/>
</dbReference>
<feature type="compositionally biased region" description="Low complexity" evidence="1">
    <location>
        <begin position="172"/>
        <end position="184"/>
    </location>
</feature>
<sequence length="349" mass="37911">MSDTSSKNANLARVRDNQRRSRARRKEYLSELETKYQNCERVGVEANAEIQAAAKLVLADNKRLRAMLKALGVSDADVDRNSQNPGAARTLEGMLSSRRACGGGAASTVSSTSTEGARLSPNVAIQARSTASSDVTPQRSLDSPDFEASSRWADGSSRVHAHATGLNQIVRQQQQHHQQPLLQPRPSLKPTPPQQQQEEQLDPPAFEELNRWSDGSRIHAMGMAQLLGEQQQPLNTHMNTNFTMNIQPQTRPIYALPEDPTYIQIGTGSCGGVRNHSSCIPAPSNSKSCHEVADTIRMMRPDVGDVLEAELGCRGDGGDCDVSNLQAFDVLDRWSDGGRVFAMGLPGGS</sequence>
<protein>
    <recommendedName>
        <fullName evidence="4">BZIP domain-containing protein</fullName>
    </recommendedName>
</protein>
<dbReference type="PANTHER" id="PTHR42070">
    <property type="entry name" value="FILAMENT ASSOCIATED PROTEIN, PUTATIVE (AFU_ORTHOLOGUE AFUA_8G06630)-RELATED"/>
    <property type="match status" value="1"/>
</dbReference>
<feature type="region of interest" description="Disordered" evidence="1">
    <location>
        <begin position="102"/>
        <end position="121"/>
    </location>
</feature>
<dbReference type="OrthoDB" id="4505928at2759"/>
<feature type="region of interest" description="Disordered" evidence="1">
    <location>
        <begin position="1"/>
        <end position="24"/>
    </location>
</feature>